<dbReference type="CDD" id="cd00130">
    <property type="entry name" value="PAS"/>
    <property type="match status" value="1"/>
</dbReference>
<dbReference type="GO" id="GO:0000155">
    <property type="term" value="F:phosphorelay sensor kinase activity"/>
    <property type="evidence" value="ECO:0007669"/>
    <property type="project" value="InterPro"/>
</dbReference>
<dbReference type="EMBL" id="QHKO01000005">
    <property type="protein sequence ID" value="RAL21780.1"/>
    <property type="molecule type" value="Genomic_DNA"/>
</dbReference>
<dbReference type="EC" id="2.7.13.3" evidence="2"/>
<dbReference type="SMART" id="SM00387">
    <property type="entry name" value="HATPase_c"/>
    <property type="match status" value="1"/>
</dbReference>
<dbReference type="SUPFAM" id="SSF55785">
    <property type="entry name" value="PYP-like sensor domain (PAS domain)"/>
    <property type="match status" value="1"/>
</dbReference>
<dbReference type="InterPro" id="IPR036097">
    <property type="entry name" value="HisK_dim/P_sf"/>
</dbReference>
<proteinExistence type="predicted"/>
<evidence type="ECO:0000256" key="6">
    <source>
        <dbReference type="ARBA" id="ARBA00022777"/>
    </source>
</evidence>
<evidence type="ECO:0000256" key="4">
    <source>
        <dbReference type="ARBA" id="ARBA00022679"/>
    </source>
</evidence>
<keyword evidence="7" id="KW-0067">ATP-binding</keyword>
<dbReference type="Proteomes" id="UP000249169">
    <property type="component" value="Unassembled WGS sequence"/>
</dbReference>
<keyword evidence="9" id="KW-0175">Coiled coil</keyword>
<dbReference type="Gene3D" id="3.30.565.10">
    <property type="entry name" value="Histidine kinase-like ATPase, C-terminal domain"/>
    <property type="match status" value="1"/>
</dbReference>
<dbReference type="InterPro" id="IPR035965">
    <property type="entry name" value="PAS-like_dom_sf"/>
</dbReference>
<dbReference type="PANTHER" id="PTHR43065">
    <property type="entry name" value="SENSOR HISTIDINE KINASE"/>
    <property type="match status" value="1"/>
</dbReference>
<dbReference type="PROSITE" id="PS50109">
    <property type="entry name" value="HIS_KIN"/>
    <property type="match status" value="1"/>
</dbReference>
<dbReference type="InterPro" id="IPR003594">
    <property type="entry name" value="HATPase_dom"/>
</dbReference>
<comment type="catalytic activity">
    <reaction evidence="1">
        <text>ATP + protein L-histidine = ADP + protein N-phospho-L-histidine.</text>
        <dbReference type="EC" id="2.7.13.3"/>
    </reaction>
</comment>
<keyword evidence="3" id="KW-0597">Phosphoprotein</keyword>
<dbReference type="InterPro" id="IPR003661">
    <property type="entry name" value="HisK_dim/P_dom"/>
</dbReference>
<feature type="domain" description="Histidine kinase" evidence="10">
    <location>
        <begin position="322"/>
        <end position="537"/>
    </location>
</feature>
<dbReference type="PANTHER" id="PTHR43065:SF10">
    <property type="entry name" value="PEROXIDE STRESS-ACTIVATED HISTIDINE KINASE MAK3"/>
    <property type="match status" value="1"/>
</dbReference>
<protein>
    <recommendedName>
        <fullName evidence="2">histidine kinase</fullName>
        <ecNumber evidence="2">2.7.13.3</ecNumber>
    </recommendedName>
</protein>
<evidence type="ECO:0000256" key="9">
    <source>
        <dbReference type="SAM" id="Coils"/>
    </source>
</evidence>
<gene>
    <name evidence="12" type="ORF">DL240_13085</name>
</gene>
<dbReference type="SUPFAM" id="SSF55874">
    <property type="entry name" value="ATPase domain of HSP90 chaperone/DNA topoisomerase II/histidine kinase"/>
    <property type="match status" value="1"/>
</dbReference>
<dbReference type="NCBIfam" id="TIGR00229">
    <property type="entry name" value="sensory_box"/>
    <property type="match status" value="1"/>
</dbReference>
<evidence type="ECO:0000259" key="10">
    <source>
        <dbReference type="PROSITE" id="PS50109"/>
    </source>
</evidence>
<dbReference type="InterPro" id="IPR013767">
    <property type="entry name" value="PAS_fold"/>
</dbReference>
<dbReference type="InterPro" id="IPR005467">
    <property type="entry name" value="His_kinase_dom"/>
</dbReference>
<evidence type="ECO:0000256" key="8">
    <source>
        <dbReference type="ARBA" id="ARBA00023012"/>
    </source>
</evidence>
<accession>A0A328C9X7</accession>
<organism evidence="12 13">
    <name type="scientific">Lujinxingia litoralis</name>
    <dbReference type="NCBI Taxonomy" id="2211119"/>
    <lineage>
        <taxon>Bacteria</taxon>
        <taxon>Deltaproteobacteria</taxon>
        <taxon>Bradymonadales</taxon>
        <taxon>Lujinxingiaceae</taxon>
        <taxon>Lujinxingia</taxon>
    </lineage>
</organism>
<dbReference type="GO" id="GO:0006355">
    <property type="term" value="P:regulation of DNA-templated transcription"/>
    <property type="evidence" value="ECO:0007669"/>
    <property type="project" value="InterPro"/>
</dbReference>
<sequence length="540" mass="57507">MDSDTDLVARMDWVSTEHDVDALLKVMAGWMEHERLEELVERLPGCLAGRIGVASVVVIQETSGERVVKAAHVQGEVSSLEAWGQRLNVGALAARPGPAELAPPEDEPWASGLTLPLDLGEGVEAVLALLSWTRPFDRRSRRLASRLAQGAAATLKRARQAALAEEARDRAQQQAQAWEARATQALAMVHGLGEGVVTLNEAGEVTFANASVARLLGQPVEVLQGRDFHGLVHPQGRCGGDGEPCALELAISRGAEVRSHQDTFERSDGMRFTTLTTIGPQPDASAGRGLVAAIRDLSDYQNMKARQLLNDRMVAAGTLAAGMAHEINNPLAFVDANMRFALQALQGGSEVSPASMEEALIEALDGVQRMRRIVEGMGVFGRGAGESRGWINLEQCLADAMVVSAGEVKRVATLRRVGEPLGQVRANAAQMTLVLVNLLMNVVHAFDASHASPEVVVRTARTQEAESIEVRDNGRGMSGALSAQIFDPFFTTQPAGRGTGLGLFVARSLIHELGGELGCESRPGEGSCFRVVLPLAEAAG</sequence>
<evidence type="ECO:0000256" key="3">
    <source>
        <dbReference type="ARBA" id="ARBA00022553"/>
    </source>
</evidence>
<keyword evidence="5" id="KW-0547">Nucleotide-binding</keyword>
<name>A0A328C9X7_9DELT</name>
<dbReference type="PROSITE" id="PS50112">
    <property type="entry name" value="PAS"/>
    <property type="match status" value="1"/>
</dbReference>
<dbReference type="Pfam" id="PF02518">
    <property type="entry name" value="HATPase_c"/>
    <property type="match status" value="1"/>
</dbReference>
<feature type="coiled-coil region" evidence="9">
    <location>
        <begin position="161"/>
        <end position="188"/>
    </location>
</feature>
<evidence type="ECO:0000259" key="11">
    <source>
        <dbReference type="PROSITE" id="PS50112"/>
    </source>
</evidence>
<dbReference type="RefSeq" id="WP_111730343.1">
    <property type="nucleotide sequence ID" value="NZ_QHKO01000005.1"/>
</dbReference>
<evidence type="ECO:0000313" key="12">
    <source>
        <dbReference type="EMBL" id="RAL21780.1"/>
    </source>
</evidence>
<comment type="caution">
    <text evidence="12">The sequence shown here is derived from an EMBL/GenBank/DDBJ whole genome shotgun (WGS) entry which is preliminary data.</text>
</comment>
<dbReference type="SMART" id="SM00388">
    <property type="entry name" value="HisKA"/>
    <property type="match status" value="1"/>
</dbReference>
<dbReference type="Gene3D" id="1.10.287.130">
    <property type="match status" value="1"/>
</dbReference>
<evidence type="ECO:0000256" key="2">
    <source>
        <dbReference type="ARBA" id="ARBA00012438"/>
    </source>
</evidence>
<dbReference type="Gene3D" id="3.30.450.20">
    <property type="entry name" value="PAS domain"/>
    <property type="match status" value="1"/>
</dbReference>
<dbReference type="CDD" id="cd00082">
    <property type="entry name" value="HisKA"/>
    <property type="match status" value="1"/>
</dbReference>
<evidence type="ECO:0000313" key="13">
    <source>
        <dbReference type="Proteomes" id="UP000249169"/>
    </source>
</evidence>
<keyword evidence="6" id="KW-0418">Kinase</keyword>
<dbReference type="InterPro" id="IPR036890">
    <property type="entry name" value="HATPase_C_sf"/>
</dbReference>
<dbReference type="PRINTS" id="PR00344">
    <property type="entry name" value="BCTRLSENSOR"/>
</dbReference>
<keyword evidence="4" id="KW-0808">Transferase</keyword>
<dbReference type="AlphaFoldDB" id="A0A328C9X7"/>
<dbReference type="InterPro" id="IPR000014">
    <property type="entry name" value="PAS"/>
</dbReference>
<evidence type="ECO:0000256" key="7">
    <source>
        <dbReference type="ARBA" id="ARBA00022840"/>
    </source>
</evidence>
<dbReference type="GO" id="GO:0005524">
    <property type="term" value="F:ATP binding"/>
    <property type="evidence" value="ECO:0007669"/>
    <property type="project" value="UniProtKB-KW"/>
</dbReference>
<keyword evidence="8" id="KW-0902">Two-component regulatory system</keyword>
<evidence type="ECO:0000256" key="5">
    <source>
        <dbReference type="ARBA" id="ARBA00022741"/>
    </source>
</evidence>
<feature type="domain" description="PAS" evidence="11">
    <location>
        <begin position="181"/>
        <end position="235"/>
    </location>
</feature>
<dbReference type="SMART" id="SM00091">
    <property type="entry name" value="PAS"/>
    <property type="match status" value="1"/>
</dbReference>
<keyword evidence="13" id="KW-1185">Reference proteome</keyword>
<dbReference type="OrthoDB" id="9815750at2"/>
<dbReference type="InterPro" id="IPR004358">
    <property type="entry name" value="Sig_transdc_His_kin-like_C"/>
</dbReference>
<reference evidence="12 13" key="1">
    <citation type="submission" date="2018-05" db="EMBL/GenBank/DDBJ databases">
        <title>Lujinxingia marina gen. nov. sp. nov., a new facultative anaerobic member of the class Deltaproteobacteria, and proposal of Lujinxingaceae fam. nov.</title>
        <authorList>
            <person name="Li C.-M."/>
        </authorList>
    </citation>
    <scope>NUCLEOTIDE SEQUENCE [LARGE SCALE GENOMIC DNA]</scope>
    <source>
        <strain evidence="12 13">B210</strain>
    </source>
</reference>
<dbReference type="SUPFAM" id="SSF47384">
    <property type="entry name" value="Homodimeric domain of signal transducing histidine kinase"/>
    <property type="match status" value="1"/>
</dbReference>
<evidence type="ECO:0000256" key="1">
    <source>
        <dbReference type="ARBA" id="ARBA00000085"/>
    </source>
</evidence>
<dbReference type="Pfam" id="PF00989">
    <property type="entry name" value="PAS"/>
    <property type="match status" value="1"/>
</dbReference>